<dbReference type="InterPro" id="IPR011564">
    <property type="entry name" value="Telomer_end-bd_POT1/Cdc13"/>
</dbReference>
<dbReference type="PANTHER" id="PTHR37783">
    <property type="entry name" value="MEMBRANE PROTEIN, PUTATIVE (AFU_ORTHOLOGUE AFUA_1G04315)-RELATED"/>
    <property type="match status" value="1"/>
</dbReference>
<keyword evidence="6" id="KW-0779">Telomere</keyword>
<dbReference type="SUPFAM" id="SSF50249">
    <property type="entry name" value="Nucleic acid-binding proteins"/>
    <property type="match status" value="1"/>
</dbReference>
<dbReference type="InterPro" id="IPR037119">
    <property type="entry name" value="Haem_oxidase_HugZ-like_sf"/>
</dbReference>
<comment type="subcellular location">
    <subcellularLocation>
        <location evidence="2">Chromosome</location>
        <location evidence="2">Telomere</location>
    </subcellularLocation>
    <subcellularLocation>
        <location evidence="1">Nucleus</location>
    </subcellularLocation>
</comment>
<dbReference type="Pfam" id="PF10615">
    <property type="entry name" value="DUF2470"/>
    <property type="match status" value="1"/>
</dbReference>
<comment type="similarity">
    <text evidence="3">Belongs to the telombin family.</text>
</comment>
<keyword evidence="8" id="KW-0539">Nucleus</keyword>
<keyword evidence="5" id="KW-0158">Chromosome</keyword>
<dbReference type="InterPro" id="IPR012340">
    <property type="entry name" value="NA-bd_OB-fold"/>
</dbReference>
<sequence>MSAGSKDISAMKDRIIRHMNEDHHDSLVDYLRFYAKVPAREAATAELVDINKGGMTITRVTEPNGSPRPIVVPINPPMDSLGQARERLIAMALEAMEGLGRSRWRVESYPKPSFIGTMYGTVAGITLALVLFPNEALRPGAKARQLVLFDSENVARWLYIYQREVRSVIMGSAVFTAVMPMRRRLQRHSYKSGWGQWLAWLATALFEGPIACMSFDKNVKIMPTDNAPLFDPTLEVTADKIKELATDVLSRSHIAATTAMCWQPNTTNPLTKYAFHTDNKLELDIHFNNAPKLALRQHVLICLKGMVVEPRPTLKHPKLPFKLVFPEGVIMQVDGQVRDTFPEEPIPSPKVPSWFKSQTIPPSSPIPSSPSHAPSPTQASSPQRPSSPPHWRTRQELSPKRESSHPPLGSSPSKKQAIPSSARPSYVPASQDRVEPTTTGKRPRQSTDDESMPNVRPELPIPRRSVVGPAEAQSEALSANNSAAQRPKKKRRRTKKSLVPERNSALDMTAGCLSPLIGQYLPLAELGNKVGLKVAIIGLVRGISLPKVSKRGDWFVSTELLDPSTTEQTAFKVNLFLPESAKDCIPSVKAGDVLMLWKLTVTRYNGGISGTGYGDSFQWAGYSPSQKVHFHSAHRTFLDEEHCFFFTPGKEELQYAARLVDWWSALQELAKSKPEGVPTLMSQPKGRSIITLAEAKADVFFNCLVEILYIVPPGDQCAEIFITDYTMNNQFFTRRPSREGDTQDRVKVYGKRVLKVVLWGDTQLAHVRELEIPGYYYIDNLRVKFDSKGFLEGHLQDEKRKIDKMRKDDPLLASLFKRKQEYIDNPPSLEGETSRRGRDGRDSNLYSAGDLLPPPPLPLNNRPEPKQQGPAITSLSFYDIVSVPIQKILGHPKCPEAFRDIVRSAETIYSRDPKLAMTAGTPIENMSRTNTGFKWL</sequence>
<dbReference type="Proteomes" id="UP000044841">
    <property type="component" value="Unassembled WGS sequence"/>
</dbReference>
<evidence type="ECO:0000256" key="6">
    <source>
        <dbReference type="ARBA" id="ARBA00022895"/>
    </source>
</evidence>
<evidence type="ECO:0000256" key="9">
    <source>
        <dbReference type="SAM" id="MobiDB-lite"/>
    </source>
</evidence>
<dbReference type="GO" id="GO:0043047">
    <property type="term" value="F:single-stranded telomeric DNA binding"/>
    <property type="evidence" value="ECO:0007669"/>
    <property type="project" value="InterPro"/>
</dbReference>
<dbReference type="Pfam" id="PF16686">
    <property type="entry name" value="POT1PC"/>
    <property type="match status" value="1"/>
</dbReference>
<dbReference type="GO" id="GO:0005634">
    <property type="term" value="C:nucleus"/>
    <property type="evidence" value="ECO:0007669"/>
    <property type="project" value="UniProtKB-SubCell"/>
</dbReference>
<accession>A0A0K6G1S9</accession>
<feature type="compositionally biased region" description="Basic and acidic residues" evidence="9">
    <location>
        <begin position="832"/>
        <end position="842"/>
    </location>
</feature>
<evidence type="ECO:0000256" key="8">
    <source>
        <dbReference type="ARBA" id="ARBA00023242"/>
    </source>
</evidence>
<feature type="compositionally biased region" description="Polar residues" evidence="9">
    <location>
        <begin position="410"/>
        <end position="423"/>
    </location>
</feature>
<name>A0A0K6G1S9_9AGAM</name>
<evidence type="ECO:0000313" key="12">
    <source>
        <dbReference type="Proteomes" id="UP000044841"/>
    </source>
</evidence>
<evidence type="ECO:0000256" key="3">
    <source>
        <dbReference type="ARBA" id="ARBA00008442"/>
    </source>
</evidence>
<reference evidence="11 12" key="1">
    <citation type="submission" date="2015-07" db="EMBL/GenBank/DDBJ databases">
        <authorList>
            <person name="Noorani M."/>
        </authorList>
    </citation>
    <scope>NUCLEOTIDE SEQUENCE [LARGE SCALE GENOMIC DNA]</scope>
    <source>
        <strain evidence="11">BBA 69670</strain>
    </source>
</reference>
<protein>
    <recommendedName>
        <fullName evidence="4">Protection of telomeres protein 1</fullName>
    </recommendedName>
</protein>
<evidence type="ECO:0000259" key="10">
    <source>
        <dbReference type="SMART" id="SM00976"/>
    </source>
</evidence>
<feature type="domain" description="Telomeric single stranded DNA binding POT1/Cdc13" evidence="10">
    <location>
        <begin position="520"/>
        <end position="664"/>
    </location>
</feature>
<dbReference type="SMART" id="SM00976">
    <property type="entry name" value="Telo_bind"/>
    <property type="match status" value="1"/>
</dbReference>
<evidence type="ECO:0000256" key="7">
    <source>
        <dbReference type="ARBA" id="ARBA00023125"/>
    </source>
</evidence>
<dbReference type="GO" id="GO:0000781">
    <property type="term" value="C:chromosome, telomeric region"/>
    <property type="evidence" value="ECO:0007669"/>
    <property type="project" value="UniProtKB-SubCell"/>
</dbReference>
<organism evidence="11 12">
    <name type="scientific">Rhizoctonia solani</name>
    <dbReference type="NCBI Taxonomy" id="456999"/>
    <lineage>
        <taxon>Eukaryota</taxon>
        <taxon>Fungi</taxon>
        <taxon>Dikarya</taxon>
        <taxon>Basidiomycota</taxon>
        <taxon>Agaricomycotina</taxon>
        <taxon>Agaricomycetes</taxon>
        <taxon>Cantharellales</taxon>
        <taxon>Ceratobasidiaceae</taxon>
        <taxon>Rhizoctonia</taxon>
    </lineage>
</organism>
<dbReference type="InterPro" id="IPR032042">
    <property type="entry name" value="POT1PC"/>
</dbReference>
<feature type="compositionally biased region" description="Polar residues" evidence="9">
    <location>
        <begin position="475"/>
        <end position="484"/>
    </location>
</feature>
<keyword evidence="7" id="KW-0238">DNA-binding</keyword>
<feature type="compositionally biased region" description="Low complexity" evidence="9">
    <location>
        <begin position="369"/>
        <end position="384"/>
    </location>
</feature>
<dbReference type="GO" id="GO:0000723">
    <property type="term" value="P:telomere maintenance"/>
    <property type="evidence" value="ECO:0007669"/>
    <property type="project" value="InterPro"/>
</dbReference>
<evidence type="ECO:0000256" key="5">
    <source>
        <dbReference type="ARBA" id="ARBA00022454"/>
    </source>
</evidence>
<dbReference type="PANTHER" id="PTHR37783:SF1">
    <property type="entry name" value="MEMBRANE PROTEIN, PUTATIVE (AFU_ORTHOLOGUE AFUA_1G04315)-RELATED"/>
    <property type="match status" value="1"/>
</dbReference>
<evidence type="ECO:0000256" key="1">
    <source>
        <dbReference type="ARBA" id="ARBA00004123"/>
    </source>
</evidence>
<feature type="region of interest" description="Disordered" evidence="9">
    <location>
        <begin position="823"/>
        <end position="870"/>
    </location>
</feature>
<dbReference type="Gene3D" id="2.40.50.140">
    <property type="entry name" value="Nucleic acid-binding proteins"/>
    <property type="match status" value="2"/>
</dbReference>
<proteinExistence type="inferred from homology"/>
<feature type="compositionally biased region" description="Basic and acidic residues" evidence="9">
    <location>
        <begin position="393"/>
        <end position="404"/>
    </location>
</feature>
<keyword evidence="12" id="KW-1185">Reference proteome</keyword>
<feature type="region of interest" description="Disordered" evidence="9">
    <location>
        <begin position="340"/>
        <end position="502"/>
    </location>
</feature>
<dbReference type="InterPro" id="IPR019595">
    <property type="entry name" value="DUF2470"/>
</dbReference>
<evidence type="ECO:0000256" key="2">
    <source>
        <dbReference type="ARBA" id="ARBA00004574"/>
    </source>
</evidence>
<dbReference type="Gene3D" id="3.20.180.10">
    <property type="entry name" value="PNP-oxidase-like"/>
    <property type="match status" value="1"/>
</dbReference>
<feature type="compositionally biased region" description="Basic residues" evidence="9">
    <location>
        <begin position="486"/>
        <end position="496"/>
    </location>
</feature>
<dbReference type="EMBL" id="CYGV01001289">
    <property type="protein sequence ID" value="CUA72217.1"/>
    <property type="molecule type" value="Genomic_DNA"/>
</dbReference>
<evidence type="ECO:0000256" key="4">
    <source>
        <dbReference type="ARBA" id="ARBA00015253"/>
    </source>
</evidence>
<gene>
    <name evidence="11" type="ORF">RSOLAG22IIIB_00880</name>
</gene>
<dbReference type="AlphaFoldDB" id="A0A0K6G1S9"/>
<dbReference type="Pfam" id="PF02765">
    <property type="entry name" value="POT1"/>
    <property type="match status" value="1"/>
</dbReference>
<evidence type="ECO:0000313" key="11">
    <source>
        <dbReference type="EMBL" id="CUA72217.1"/>
    </source>
</evidence>